<dbReference type="Pfam" id="PF00196">
    <property type="entry name" value="GerE"/>
    <property type="match status" value="1"/>
</dbReference>
<proteinExistence type="predicted"/>
<sequence length="925" mass="98037">MLIVLGGLAGRESEVRAISDFLACIADGPAGLMLEGEPGIGKTSLLVDATDQALARGFQVLAARGSPAEVSYAYSAVADLLSDVDDAALAQLPDIHRLALGRAQLGDVAAGPVTDERVVATAFLSVIERLSAQEPVLLAVDDAQWLDRSSTAVISYAARRLSGRAGMLATVRIGEPDSLDMQSRLQFRRPEALTRLRIRPLPLGGLHALIAARLGHTLPRPTITRIHDISGGNPFFALELAARTVTGESDAIVDLPDTLSALVRGRIGDADDEESTVLLAAASTAAPTVELIAQGAGLTEARVVELLDSAASRAIVGLDGNRVRFTHPLFATGVYTGATPARRRAMHRRLADVIDQPEIKARHLALSATSGDQLTLSALDAAAESTSARGAPAVAAELIELAIKLGGDTPQRRIRAGELQFRAGSLVAARRHLQTSLQDTPPGVLRSMALMWLGAVRGYDDDTVGSAETMAAAADEAGDNAALRLLCLLRMILPLAMLDRLGDAVARAQEAVALADQLGVPNLRSQALSILVFAKFARGLGEDREALRLALELEDPHGGATTWFRASGVAAMMPAYRGDLDLALTRMRALQQQLRVGGTEVDILWAAVRISMIALWAGRYPEADAAARDAVERAEQMDARLALVTAWTVQAAVAAYTGREVEARDAVAAAIATSGRIGAPLLAKEPSLILGFLEVSLENYPAALAVLQPLLDGFRTAPSCGIQGGGYLPDAIEALAALGHLDDAEHLIETLEEHGTAHDWPWTLAVAARGRAQVLAARGELPAALEALDRAMTHHARLPMPFERARTQLLLGTVQRRRRRHPGATASLREALQTFEQLGAPLWAARAKAELRRIDQAQGDSTTLTASEQRVAALAADGMSNKQIAAQLFISAKTVEMNLSRIYRKLGIRSRAGLSAALASVRDAD</sequence>
<dbReference type="PROSITE" id="PS50043">
    <property type="entry name" value="HTH_LUXR_2"/>
    <property type="match status" value="1"/>
</dbReference>
<dbReference type="EMBL" id="CP080997">
    <property type="protein sequence ID" value="QZA08625.1"/>
    <property type="molecule type" value="Genomic_DNA"/>
</dbReference>
<feature type="domain" description="HTH luxR-type" evidence="3">
    <location>
        <begin position="857"/>
        <end position="922"/>
    </location>
</feature>
<evidence type="ECO:0000313" key="4">
    <source>
        <dbReference type="EMBL" id="QZA08625.1"/>
    </source>
</evidence>
<evidence type="ECO:0000313" key="5">
    <source>
        <dbReference type="Proteomes" id="UP000825008"/>
    </source>
</evidence>
<dbReference type="PANTHER" id="PTHR16305:SF35">
    <property type="entry name" value="TRANSCRIPTIONAL ACTIVATOR DOMAIN"/>
    <property type="match status" value="1"/>
</dbReference>
<dbReference type="InterPro" id="IPR027417">
    <property type="entry name" value="P-loop_NTPase"/>
</dbReference>
<dbReference type="GO" id="GO:0006355">
    <property type="term" value="P:regulation of DNA-templated transcription"/>
    <property type="evidence" value="ECO:0007669"/>
    <property type="project" value="InterPro"/>
</dbReference>
<dbReference type="Pfam" id="PF13191">
    <property type="entry name" value="AAA_16"/>
    <property type="match status" value="1"/>
</dbReference>
<dbReference type="PRINTS" id="PR00038">
    <property type="entry name" value="HTHLUXR"/>
</dbReference>
<dbReference type="AlphaFoldDB" id="A0A9X7WI18"/>
<dbReference type="InterPro" id="IPR011990">
    <property type="entry name" value="TPR-like_helical_dom_sf"/>
</dbReference>
<dbReference type="InterPro" id="IPR016032">
    <property type="entry name" value="Sig_transdc_resp-reg_C-effctor"/>
</dbReference>
<dbReference type="SUPFAM" id="SSF48452">
    <property type="entry name" value="TPR-like"/>
    <property type="match status" value="2"/>
</dbReference>
<evidence type="ECO:0000256" key="2">
    <source>
        <dbReference type="ARBA" id="ARBA00022840"/>
    </source>
</evidence>
<dbReference type="Proteomes" id="UP000825008">
    <property type="component" value="Chromosome"/>
</dbReference>
<dbReference type="PANTHER" id="PTHR16305">
    <property type="entry name" value="TESTICULAR SOLUBLE ADENYLYL CYCLASE"/>
    <property type="match status" value="1"/>
</dbReference>
<evidence type="ECO:0000256" key="1">
    <source>
        <dbReference type="ARBA" id="ARBA00022741"/>
    </source>
</evidence>
<evidence type="ECO:0000259" key="3">
    <source>
        <dbReference type="PROSITE" id="PS50043"/>
    </source>
</evidence>
<organism evidence="4 5">
    <name type="scientific">Mycolicibacter heraklionensis</name>
    <dbReference type="NCBI Taxonomy" id="512402"/>
    <lineage>
        <taxon>Bacteria</taxon>
        <taxon>Bacillati</taxon>
        <taxon>Actinomycetota</taxon>
        <taxon>Actinomycetes</taxon>
        <taxon>Mycobacteriales</taxon>
        <taxon>Mycobacteriaceae</taxon>
        <taxon>Mycolicibacter</taxon>
    </lineage>
</organism>
<dbReference type="InterPro" id="IPR041664">
    <property type="entry name" value="AAA_16"/>
</dbReference>
<dbReference type="KEGG" id="mher:K3U94_04845"/>
<dbReference type="Gene3D" id="1.10.10.10">
    <property type="entry name" value="Winged helix-like DNA-binding domain superfamily/Winged helix DNA-binding domain"/>
    <property type="match status" value="1"/>
</dbReference>
<dbReference type="GO" id="GO:0005737">
    <property type="term" value="C:cytoplasm"/>
    <property type="evidence" value="ECO:0007669"/>
    <property type="project" value="TreeGrafter"/>
</dbReference>
<dbReference type="Gene3D" id="1.25.40.10">
    <property type="entry name" value="Tetratricopeptide repeat domain"/>
    <property type="match status" value="1"/>
</dbReference>
<dbReference type="InterPro" id="IPR000792">
    <property type="entry name" value="Tscrpt_reg_LuxR_C"/>
</dbReference>
<name>A0A9X7WI18_9MYCO</name>
<protein>
    <submittedName>
        <fullName evidence="4">AAA family ATPase</fullName>
    </submittedName>
</protein>
<gene>
    <name evidence="4" type="ORF">K3U94_04845</name>
</gene>
<accession>A0A9X7WI18</accession>
<keyword evidence="1" id="KW-0547">Nucleotide-binding</keyword>
<reference evidence="4" key="1">
    <citation type="submission" date="2021-08" db="EMBL/GenBank/DDBJ databases">
        <title>Whole genome sequencing of non-tuberculosis mycobacteria type-strains.</title>
        <authorList>
            <person name="Igarashi Y."/>
            <person name="Osugi A."/>
            <person name="Mitarai S."/>
        </authorList>
    </citation>
    <scope>NUCLEOTIDE SEQUENCE</scope>
    <source>
        <strain evidence="4">JCM 30995</strain>
    </source>
</reference>
<dbReference type="SUPFAM" id="SSF46894">
    <property type="entry name" value="C-terminal effector domain of the bipartite response regulators"/>
    <property type="match status" value="1"/>
</dbReference>
<dbReference type="RefSeq" id="WP_220695761.1">
    <property type="nucleotide sequence ID" value="NZ_CP080997.1"/>
</dbReference>
<dbReference type="GO" id="GO:0005524">
    <property type="term" value="F:ATP binding"/>
    <property type="evidence" value="ECO:0007669"/>
    <property type="project" value="UniProtKB-KW"/>
</dbReference>
<dbReference type="SMART" id="SM00421">
    <property type="entry name" value="HTH_LUXR"/>
    <property type="match status" value="1"/>
</dbReference>
<dbReference type="GO" id="GO:0003677">
    <property type="term" value="F:DNA binding"/>
    <property type="evidence" value="ECO:0007669"/>
    <property type="project" value="InterPro"/>
</dbReference>
<dbReference type="SUPFAM" id="SSF52540">
    <property type="entry name" value="P-loop containing nucleoside triphosphate hydrolases"/>
    <property type="match status" value="1"/>
</dbReference>
<dbReference type="GO" id="GO:0004016">
    <property type="term" value="F:adenylate cyclase activity"/>
    <property type="evidence" value="ECO:0007669"/>
    <property type="project" value="TreeGrafter"/>
</dbReference>
<keyword evidence="2" id="KW-0067">ATP-binding</keyword>
<dbReference type="InterPro" id="IPR036388">
    <property type="entry name" value="WH-like_DNA-bd_sf"/>
</dbReference>
<dbReference type="CDD" id="cd06170">
    <property type="entry name" value="LuxR_C_like"/>
    <property type="match status" value="1"/>
</dbReference>
<dbReference type="PROSITE" id="PS00622">
    <property type="entry name" value="HTH_LUXR_1"/>
    <property type="match status" value="1"/>
</dbReference>